<feature type="binding site" evidence="4">
    <location>
        <begin position="101"/>
        <end position="102"/>
    </location>
    <ligand>
        <name>substrate</name>
    </ligand>
</feature>
<feature type="binding site" evidence="4">
    <location>
        <begin position="124"/>
        <end position="126"/>
    </location>
    <ligand>
        <name>substrate</name>
    </ligand>
</feature>
<comment type="subunit">
    <text evidence="4">Heterotetramer; composed of 2 small (MOCS2A) and 2 large (MOCS2B) subunits.</text>
</comment>
<evidence type="ECO:0000256" key="2">
    <source>
        <dbReference type="ARBA" id="ARBA00022679"/>
    </source>
</evidence>
<proteinExistence type="inferred from homology"/>
<dbReference type="EC" id="2.8.1.12" evidence="4"/>
<reference evidence="6" key="1">
    <citation type="submission" date="2025-08" db="UniProtKB">
        <authorList>
            <consortium name="RefSeq"/>
        </authorList>
    </citation>
    <scope>IDENTIFICATION</scope>
</reference>
<comment type="function">
    <text evidence="4">Catalytic subunit of the molybdopterin synthase complex, a complex that catalyzes the conversion of precursor Z into molybdopterin. Acts by mediating the incorporation of 2 sulfur atoms from thiocarboxylated MOCS2A into precursor Z to generate a dithiolene group.</text>
</comment>
<dbReference type="PANTHER" id="PTHR23404">
    <property type="entry name" value="MOLYBDOPTERIN SYNTHASE RELATED"/>
    <property type="match status" value="1"/>
</dbReference>
<evidence type="ECO:0000256" key="4">
    <source>
        <dbReference type="HAMAP-Rule" id="MF_03052"/>
    </source>
</evidence>
<dbReference type="RefSeq" id="XP_014665196.1">
    <property type="nucleotide sequence ID" value="XM_014809710.1"/>
</dbReference>
<evidence type="ECO:0000256" key="1">
    <source>
        <dbReference type="ARBA" id="ARBA00022490"/>
    </source>
</evidence>
<dbReference type="InterPro" id="IPR028888">
    <property type="entry name" value="MOCS2B_euk"/>
</dbReference>
<dbReference type="HAMAP" id="MF_03052">
    <property type="entry name" value="MOC2B"/>
    <property type="match status" value="1"/>
</dbReference>
<comment type="similarity">
    <text evidence="4">Belongs to the MoaE family. MOCS2B subfamily.</text>
</comment>
<dbReference type="GeneID" id="106807392"/>
<keyword evidence="2 4" id="KW-0808">Transferase</keyword>
<dbReference type="InterPro" id="IPR036563">
    <property type="entry name" value="MoaE_sf"/>
</dbReference>
<keyword evidence="3 4" id="KW-0501">Molybdenum cofactor biosynthesis</keyword>
<protein>
    <recommendedName>
        <fullName evidence="4">Molybdopterin synthase catalytic subunit</fullName>
        <ecNumber evidence="4">2.8.1.12</ecNumber>
    </recommendedName>
    <alternativeName>
        <fullName evidence="4">Molybdenum cofactor synthesis protein 2 large subunit</fullName>
    </alternativeName>
    <alternativeName>
        <fullName evidence="4">Molybdenum cofactor synthesis protein 2B</fullName>
        <shortName evidence="4">MOCS2B</shortName>
    </alternativeName>
</protein>
<feature type="binding site" evidence="4">
    <location>
        <position position="117"/>
    </location>
    <ligand>
        <name>substrate</name>
    </ligand>
</feature>
<evidence type="ECO:0000256" key="3">
    <source>
        <dbReference type="ARBA" id="ARBA00023150"/>
    </source>
</evidence>
<comment type="catalytic activity">
    <reaction evidence="4">
        <text>2 [molybdopterin-synthase sulfur-carrier protein]-C-terminal-Gly-aminoethanethioate + cyclic pyranopterin phosphate + H2O = molybdopterin + 2 [molybdopterin-synthase sulfur-carrier protein]-C-terminal Gly-Gly + 2 H(+)</text>
        <dbReference type="Rhea" id="RHEA:26333"/>
        <dbReference type="Rhea" id="RHEA-COMP:12202"/>
        <dbReference type="Rhea" id="RHEA-COMP:19907"/>
        <dbReference type="ChEBI" id="CHEBI:15377"/>
        <dbReference type="ChEBI" id="CHEBI:15378"/>
        <dbReference type="ChEBI" id="CHEBI:58698"/>
        <dbReference type="ChEBI" id="CHEBI:59648"/>
        <dbReference type="ChEBI" id="CHEBI:90778"/>
        <dbReference type="ChEBI" id="CHEBI:232372"/>
        <dbReference type="EC" id="2.8.1.12"/>
    </reaction>
</comment>
<organism evidence="5 6">
    <name type="scientific">Priapulus caudatus</name>
    <name type="common">Priapulid worm</name>
    <dbReference type="NCBI Taxonomy" id="37621"/>
    <lineage>
        <taxon>Eukaryota</taxon>
        <taxon>Metazoa</taxon>
        <taxon>Ecdysozoa</taxon>
        <taxon>Scalidophora</taxon>
        <taxon>Priapulida</taxon>
        <taxon>Priapulimorpha</taxon>
        <taxon>Priapulimorphida</taxon>
        <taxon>Priapulidae</taxon>
        <taxon>Priapulus</taxon>
    </lineage>
</organism>
<accession>A0ABM1DZ25</accession>
<evidence type="ECO:0000313" key="6">
    <source>
        <dbReference type="RefSeq" id="XP_014665196.1"/>
    </source>
</evidence>
<dbReference type="Gene3D" id="3.90.1170.40">
    <property type="entry name" value="Molybdopterin biosynthesis MoaE subunit"/>
    <property type="match status" value="1"/>
</dbReference>
<keyword evidence="1 4" id="KW-0963">Cytoplasm</keyword>
<comment type="subcellular location">
    <subcellularLocation>
        <location evidence="4">Cytoplasm</location>
    </subcellularLocation>
</comment>
<comment type="pathway">
    <text evidence="4">Cofactor biosynthesis; molybdopterin biosynthesis.</text>
</comment>
<dbReference type="Proteomes" id="UP000695022">
    <property type="component" value="Unplaced"/>
</dbReference>
<keyword evidence="5" id="KW-1185">Reference proteome</keyword>
<dbReference type="CDD" id="cd00756">
    <property type="entry name" value="MoaE"/>
    <property type="match status" value="1"/>
</dbReference>
<dbReference type="SUPFAM" id="SSF54690">
    <property type="entry name" value="Molybdopterin synthase subunit MoaE"/>
    <property type="match status" value="1"/>
</dbReference>
<dbReference type="InterPro" id="IPR003448">
    <property type="entry name" value="Mopterin_biosynth_MoaE"/>
</dbReference>
<evidence type="ECO:0000313" key="5">
    <source>
        <dbReference type="Proteomes" id="UP000695022"/>
    </source>
</evidence>
<name>A0ABM1DZ25_PRICU</name>
<sequence>MTDHIYLTSEKLSVDEITQLVSAPDCGAVSLFVGSTRDSFEGRVVKQLEYEAYTPMAEAEMRNICAMLREKWRIKHIAVFHRLGVVPVMEASVIIAVSSEHRTDSLEAVSFAINALKSSVPIWKKEIYEEGVAEWKENKECKWRRSSSLTT</sequence>
<dbReference type="Pfam" id="PF02391">
    <property type="entry name" value="MoaE"/>
    <property type="match status" value="1"/>
</dbReference>
<gene>
    <name evidence="6" type="primary">LOC106807392</name>
</gene>